<dbReference type="InterPro" id="IPR033175">
    <property type="entry name" value="PSD-A"/>
</dbReference>
<organism evidence="12 13">
    <name type="scientific">Thioalkalivibrio nitratireducens (strain DSM 14787 / UNIQEM 213 / ALEN2)</name>
    <dbReference type="NCBI Taxonomy" id="1255043"/>
    <lineage>
        <taxon>Bacteria</taxon>
        <taxon>Pseudomonadati</taxon>
        <taxon>Pseudomonadota</taxon>
        <taxon>Gammaproteobacteria</taxon>
        <taxon>Chromatiales</taxon>
        <taxon>Ectothiorhodospiraceae</taxon>
        <taxon>Thioalkalivibrio</taxon>
    </lineage>
</organism>
<dbReference type="GO" id="GO:0008654">
    <property type="term" value="P:phospholipid biosynthetic process"/>
    <property type="evidence" value="ECO:0007669"/>
    <property type="project" value="UniProtKB-KW"/>
</dbReference>
<evidence type="ECO:0000256" key="6">
    <source>
        <dbReference type="ARBA" id="ARBA00023145"/>
    </source>
</evidence>
<dbReference type="HOGENOM" id="CLU_1309630_0_0_6"/>
<protein>
    <submittedName>
        <fullName evidence="12">Phosphatidylserine decarboxylase</fullName>
    </submittedName>
</protein>
<dbReference type="Proteomes" id="UP000010809">
    <property type="component" value="Chromosome"/>
</dbReference>
<dbReference type="InterPro" id="IPR003817">
    <property type="entry name" value="PS_Dcarbxylase"/>
</dbReference>
<keyword evidence="4" id="KW-0443">Lipid metabolism</keyword>
<accession>L0DZ62</accession>
<evidence type="ECO:0000256" key="11">
    <source>
        <dbReference type="SAM" id="Phobius"/>
    </source>
</evidence>
<keyword evidence="1" id="KW-1003">Cell membrane</keyword>
<evidence type="ECO:0000256" key="10">
    <source>
        <dbReference type="ARBA" id="ARBA00023317"/>
    </source>
</evidence>
<dbReference type="KEGG" id="tni:TVNIR_3222"/>
<keyword evidence="2" id="KW-0444">Lipid biosynthesis</keyword>
<dbReference type="eggNOG" id="COG0688">
    <property type="taxonomic scope" value="Bacteria"/>
</dbReference>
<keyword evidence="10" id="KW-0670">Pyruvate</keyword>
<reference evidence="12" key="1">
    <citation type="submission" date="2015-12" db="EMBL/GenBank/DDBJ databases">
        <authorList>
            <person name="Tikhonova T.V."/>
            <person name="Pavlov A.R."/>
            <person name="Beletsky A.V."/>
            <person name="Mardanov A.V."/>
            <person name="Sorokin D.Y."/>
            <person name="Ravin N.V."/>
            <person name="Popov V.O."/>
        </authorList>
    </citation>
    <scope>NUCLEOTIDE SEQUENCE</scope>
    <source>
        <strain evidence="12">DSM 14787</strain>
    </source>
</reference>
<name>L0DZ62_THIND</name>
<keyword evidence="3" id="KW-0210">Decarboxylase</keyword>
<dbReference type="GO" id="GO:0004609">
    <property type="term" value="F:phosphatidylserine decarboxylase activity"/>
    <property type="evidence" value="ECO:0007669"/>
    <property type="project" value="InterPro"/>
</dbReference>
<evidence type="ECO:0000256" key="8">
    <source>
        <dbReference type="ARBA" id="ARBA00023239"/>
    </source>
</evidence>
<evidence type="ECO:0000313" key="12">
    <source>
        <dbReference type="EMBL" id="AGA34859.1"/>
    </source>
</evidence>
<evidence type="ECO:0000256" key="9">
    <source>
        <dbReference type="ARBA" id="ARBA00023264"/>
    </source>
</evidence>
<evidence type="ECO:0000256" key="5">
    <source>
        <dbReference type="ARBA" id="ARBA00023136"/>
    </source>
</evidence>
<evidence type="ECO:0000256" key="2">
    <source>
        <dbReference type="ARBA" id="ARBA00022516"/>
    </source>
</evidence>
<evidence type="ECO:0000256" key="4">
    <source>
        <dbReference type="ARBA" id="ARBA00023098"/>
    </source>
</evidence>
<keyword evidence="11" id="KW-1133">Transmembrane helix</keyword>
<gene>
    <name evidence="12" type="ordered locus">TVNIR_3222</name>
</gene>
<keyword evidence="5 11" id="KW-0472">Membrane</keyword>
<feature type="transmembrane region" description="Helical" evidence="11">
    <location>
        <begin position="50"/>
        <end position="68"/>
    </location>
</feature>
<keyword evidence="8" id="KW-0456">Lyase</keyword>
<sequence>MSGRFRSRRFQPRIRTEFPMFPIAPEGRLFVVGTAWLAVITLLFGYTEPGAFLVTLAVALLLVFRDFVRRDPPVQALGLVAPVDGVVQSLDQGTDPFTGKPAQRIVIRQRALGEYHLHAPQEAKLLRRAWPGRDTGDPVDPQLNGQLGFAFETDEGQGFSLAFDLRRWPRFVRVGAVTGSRIGRGKRLGFAGFGSTVTLWVPAKSALTARPGQRVFAGMDRIGDLPGHAARPTGEPGG</sequence>
<keyword evidence="7" id="KW-0594">Phospholipid biosynthesis</keyword>
<keyword evidence="6" id="KW-0865">Zymogen</keyword>
<evidence type="ECO:0000256" key="1">
    <source>
        <dbReference type="ARBA" id="ARBA00022475"/>
    </source>
</evidence>
<evidence type="ECO:0000256" key="3">
    <source>
        <dbReference type="ARBA" id="ARBA00022793"/>
    </source>
</evidence>
<dbReference type="AlphaFoldDB" id="L0DZ62"/>
<dbReference type="PANTHER" id="PTHR35809">
    <property type="entry name" value="ARCHAETIDYLSERINE DECARBOXYLASE PROENZYME-RELATED"/>
    <property type="match status" value="1"/>
</dbReference>
<evidence type="ECO:0000313" key="13">
    <source>
        <dbReference type="Proteomes" id="UP000010809"/>
    </source>
</evidence>
<dbReference type="Pfam" id="PF02666">
    <property type="entry name" value="PS_Dcarbxylase"/>
    <property type="match status" value="1"/>
</dbReference>
<dbReference type="STRING" id="1255043.TVNIR_3222"/>
<dbReference type="EMBL" id="CP003989">
    <property type="protein sequence ID" value="AGA34859.1"/>
    <property type="molecule type" value="Genomic_DNA"/>
</dbReference>
<proteinExistence type="predicted"/>
<evidence type="ECO:0000256" key="7">
    <source>
        <dbReference type="ARBA" id="ARBA00023209"/>
    </source>
</evidence>
<keyword evidence="11" id="KW-0812">Transmembrane</keyword>
<keyword evidence="13" id="KW-1185">Reference proteome</keyword>
<dbReference type="PANTHER" id="PTHR35809:SF1">
    <property type="entry name" value="ARCHAETIDYLSERINE DECARBOXYLASE PROENZYME-RELATED"/>
    <property type="match status" value="1"/>
</dbReference>
<keyword evidence="9" id="KW-1208">Phospholipid metabolism</keyword>
<dbReference type="PATRIC" id="fig|1255043.3.peg.3251"/>